<comment type="similarity">
    <text evidence="7">Belongs to the DNA polymerase HolA subunit family.</text>
</comment>
<protein>
    <recommendedName>
        <fullName evidence="2">DNA polymerase III subunit delta</fullName>
        <ecNumber evidence="1">2.7.7.7</ecNumber>
    </recommendedName>
</protein>
<evidence type="ECO:0000256" key="5">
    <source>
        <dbReference type="ARBA" id="ARBA00022705"/>
    </source>
</evidence>
<dbReference type="EC" id="2.7.7.7" evidence="1"/>
<dbReference type="Proteomes" id="UP000003244">
    <property type="component" value="Unassembled WGS sequence"/>
</dbReference>
<evidence type="ECO:0000256" key="4">
    <source>
        <dbReference type="ARBA" id="ARBA00022695"/>
    </source>
</evidence>
<dbReference type="InterPro" id="IPR027417">
    <property type="entry name" value="P-loop_NTPase"/>
</dbReference>
<proteinExistence type="inferred from homology"/>
<evidence type="ECO:0000256" key="1">
    <source>
        <dbReference type="ARBA" id="ARBA00012417"/>
    </source>
</evidence>
<dbReference type="Pfam" id="PF21694">
    <property type="entry name" value="DNA_pol3_delta_C"/>
    <property type="match status" value="1"/>
</dbReference>
<keyword evidence="5" id="KW-0235">DNA replication</keyword>
<dbReference type="AlphaFoldDB" id="E0E453"/>
<evidence type="ECO:0000256" key="2">
    <source>
        <dbReference type="ARBA" id="ARBA00017703"/>
    </source>
</evidence>
<organism evidence="11 12">
    <name type="scientific">Peptostreptococcus stomatis DSM 17678</name>
    <dbReference type="NCBI Taxonomy" id="596315"/>
    <lineage>
        <taxon>Bacteria</taxon>
        <taxon>Bacillati</taxon>
        <taxon>Bacillota</taxon>
        <taxon>Clostridia</taxon>
        <taxon>Peptostreptococcales</taxon>
        <taxon>Peptostreptococcaceae</taxon>
        <taxon>Peptostreptococcus</taxon>
    </lineage>
</organism>
<dbReference type="Gene3D" id="3.40.50.300">
    <property type="entry name" value="P-loop containing nucleotide triphosphate hydrolases"/>
    <property type="match status" value="1"/>
</dbReference>
<dbReference type="GO" id="GO:0003887">
    <property type="term" value="F:DNA-directed DNA polymerase activity"/>
    <property type="evidence" value="ECO:0007669"/>
    <property type="project" value="UniProtKB-KW"/>
</dbReference>
<accession>E0E453</accession>
<evidence type="ECO:0000259" key="10">
    <source>
        <dbReference type="Pfam" id="PF21694"/>
    </source>
</evidence>
<dbReference type="InterPro" id="IPR005790">
    <property type="entry name" value="DNA_polIII_delta"/>
</dbReference>
<dbReference type="RefSeq" id="WP_007790246.1">
    <property type="nucleotide sequence ID" value="NZ_ADGQ01000061.1"/>
</dbReference>
<keyword evidence="6" id="KW-0239">DNA-directed DNA polymerase</keyword>
<gene>
    <name evidence="11" type="primary">holA</name>
    <name evidence="11" type="ORF">HMPREF0634_0269</name>
</gene>
<dbReference type="SUPFAM" id="SSF48019">
    <property type="entry name" value="post-AAA+ oligomerization domain-like"/>
    <property type="match status" value="1"/>
</dbReference>
<evidence type="ECO:0000256" key="7">
    <source>
        <dbReference type="ARBA" id="ARBA00034754"/>
    </source>
</evidence>
<keyword evidence="3 11" id="KW-0808">Transferase</keyword>
<dbReference type="GO" id="GO:0009360">
    <property type="term" value="C:DNA polymerase III complex"/>
    <property type="evidence" value="ECO:0007669"/>
    <property type="project" value="InterPro"/>
</dbReference>
<reference evidence="11 12" key="1">
    <citation type="submission" date="2010-08" db="EMBL/GenBank/DDBJ databases">
        <authorList>
            <person name="Harkins D.M."/>
            <person name="Madupu R."/>
            <person name="Durkin A.S."/>
            <person name="Torralba M."/>
            <person name="Methe B."/>
            <person name="Sutton G.G."/>
            <person name="Nelson K.E."/>
        </authorList>
    </citation>
    <scope>NUCLEOTIDE SEQUENCE [LARGE SCALE GENOMIC DNA]</scope>
    <source>
        <strain evidence="11 12">DSM 17678</strain>
    </source>
</reference>
<evidence type="ECO:0000256" key="8">
    <source>
        <dbReference type="ARBA" id="ARBA00049244"/>
    </source>
</evidence>
<dbReference type="PANTHER" id="PTHR34388:SF1">
    <property type="entry name" value="DNA POLYMERASE III SUBUNIT DELTA"/>
    <property type="match status" value="1"/>
</dbReference>
<evidence type="ECO:0000313" key="11">
    <source>
        <dbReference type="EMBL" id="EFM64341.1"/>
    </source>
</evidence>
<comment type="caution">
    <text evidence="11">The sequence shown here is derived from an EMBL/GenBank/DDBJ whole genome shotgun (WGS) entry which is preliminary data.</text>
</comment>
<dbReference type="InterPro" id="IPR010372">
    <property type="entry name" value="DNA_pol3_delta_N"/>
</dbReference>
<evidence type="ECO:0000313" key="12">
    <source>
        <dbReference type="Proteomes" id="UP000003244"/>
    </source>
</evidence>
<dbReference type="GO" id="GO:0006261">
    <property type="term" value="P:DNA-templated DNA replication"/>
    <property type="evidence" value="ECO:0007669"/>
    <property type="project" value="TreeGrafter"/>
</dbReference>
<name>E0E453_9FIRM</name>
<keyword evidence="12" id="KW-1185">Reference proteome</keyword>
<dbReference type="PANTHER" id="PTHR34388">
    <property type="entry name" value="DNA POLYMERASE III SUBUNIT DELTA"/>
    <property type="match status" value="1"/>
</dbReference>
<dbReference type="STRING" id="596315.HMPREF0634_0269"/>
<evidence type="ECO:0000259" key="9">
    <source>
        <dbReference type="Pfam" id="PF06144"/>
    </source>
</evidence>
<dbReference type="Gene3D" id="1.10.8.60">
    <property type="match status" value="1"/>
</dbReference>
<dbReference type="GeneID" id="84801055"/>
<dbReference type="SUPFAM" id="SSF52540">
    <property type="entry name" value="P-loop containing nucleoside triphosphate hydrolases"/>
    <property type="match status" value="1"/>
</dbReference>
<sequence length="345" mass="39451">MKIGDLLEKFKDRKLNKINLVYGRELLLIDNLVDAFRDLAKDSMPDFNLTIIDGQETNLESMVSAIETLPMMSDKRYVLVKDFELFQTKRRFFNDEAESELIRIIEDMPDTALVLFASYGDIDTKKSRLYKAVSKLGDVLVMDKLDDMDLFKWCKEAFEKNQIRANNSELVYFIDLVGYKDKKSSVTLADLKNEIDKISAYLGKGNSLDKESIDRLLTNNIEDNVFKMIDMIGSKNTKMALNLFDDMIYRGGSILGTFSLLSARFSQILQIKALQDSRVSFDTIKNTMGLQKFVLNKLTSQAKNFDEESIRAIIKSISDFDYAIKQGKMSDRLAAEILIVKASKK</sequence>
<dbReference type="InterPro" id="IPR008921">
    <property type="entry name" value="DNA_pol3_clamp-load_cplx_C"/>
</dbReference>
<feature type="domain" description="DNA polymerase III delta N-terminal" evidence="9">
    <location>
        <begin position="20"/>
        <end position="135"/>
    </location>
</feature>
<evidence type="ECO:0000256" key="3">
    <source>
        <dbReference type="ARBA" id="ARBA00022679"/>
    </source>
</evidence>
<dbReference type="Pfam" id="PF06144">
    <property type="entry name" value="DNA_pol3_delta"/>
    <property type="match status" value="1"/>
</dbReference>
<dbReference type="OrthoDB" id="9775929at2"/>
<evidence type="ECO:0000256" key="6">
    <source>
        <dbReference type="ARBA" id="ARBA00022932"/>
    </source>
</evidence>
<dbReference type="eggNOG" id="COG1466">
    <property type="taxonomic scope" value="Bacteria"/>
</dbReference>
<dbReference type="Gene3D" id="1.20.272.10">
    <property type="match status" value="1"/>
</dbReference>
<keyword evidence="4 11" id="KW-0548">Nucleotidyltransferase</keyword>
<comment type="catalytic activity">
    <reaction evidence="8">
        <text>DNA(n) + a 2'-deoxyribonucleoside 5'-triphosphate = DNA(n+1) + diphosphate</text>
        <dbReference type="Rhea" id="RHEA:22508"/>
        <dbReference type="Rhea" id="RHEA-COMP:17339"/>
        <dbReference type="Rhea" id="RHEA-COMP:17340"/>
        <dbReference type="ChEBI" id="CHEBI:33019"/>
        <dbReference type="ChEBI" id="CHEBI:61560"/>
        <dbReference type="ChEBI" id="CHEBI:173112"/>
        <dbReference type="EC" id="2.7.7.7"/>
    </reaction>
</comment>
<dbReference type="NCBIfam" id="TIGR01128">
    <property type="entry name" value="holA"/>
    <property type="match status" value="1"/>
</dbReference>
<dbReference type="EMBL" id="ADGQ01000061">
    <property type="protein sequence ID" value="EFM64341.1"/>
    <property type="molecule type" value="Genomic_DNA"/>
</dbReference>
<dbReference type="InterPro" id="IPR048466">
    <property type="entry name" value="DNA_pol3_delta-like_C"/>
</dbReference>
<dbReference type="GO" id="GO:0003677">
    <property type="term" value="F:DNA binding"/>
    <property type="evidence" value="ECO:0007669"/>
    <property type="project" value="InterPro"/>
</dbReference>
<feature type="domain" description="DNA polymerase III delta subunit-like C-terminal" evidence="10">
    <location>
        <begin position="222"/>
        <end position="341"/>
    </location>
</feature>